<evidence type="ECO:0000256" key="5">
    <source>
        <dbReference type="ARBA" id="ARBA00022801"/>
    </source>
</evidence>
<evidence type="ECO:0000256" key="6">
    <source>
        <dbReference type="ARBA" id="ARBA00022825"/>
    </source>
</evidence>
<keyword evidence="6 8" id="KW-0720">Serine protease</keyword>
<proteinExistence type="inferred from homology"/>
<feature type="transmembrane region" description="Helical" evidence="9">
    <location>
        <begin position="638"/>
        <end position="657"/>
    </location>
</feature>
<feature type="active site" description="Charge relay system" evidence="7">
    <location>
        <position position="81"/>
    </location>
</feature>
<evidence type="ECO:0000256" key="9">
    <source>
        <dbReference type="SAM" id="Phobius"/>
    </source>
</evidence>
<dbReference type="InterPro" id="IPR022398">
    <property type="entry name" value="Peptidase_S8_His-AS"/>
</dbReference>
<sequence length="660" mass="71440">MCFISYSNEEKQNILSRSIQLVGTQVPRQHGLSGQGIKIGIIDTGIDFDHPDLHGYGPSGRITGGYDYVNMNEKPMDVNGHGTEIAGIIGANGNFSGIAPKSQLFSYKVSSTGEAVSSEYIIQAISRAIKDKMNVINISLGVNRTNDELESAVDNAVKKGIVVVVAAGNNGPDEKSIGSPGRDFNVITVGASYNNITSSLASTLEIGNKQYSAAPMLGTNVSENPIEGKIIYGGYGRVKDLQGINVKNSILLEQRGSNTTGEKVFFSEKEKNAADRGAKGLIIYNNQSGIFFGELIGPNSTKDYHPRIPVISISREDGIGLKAMLKNNTVGRLNIFYHPDFVAPFSSRGPVSPFYIKPDLVAPGVYVNTTTIGGGYNLTSGTSIAAPHVTGAVAILLQKYPSLDPSSIASIITTTTDPVTDAYGETFPINVAGSGRLNITRATSAGLIISPHSLVFNLSYENSNETRTLHLHSINNTVIPKLKVQFLSNEPRLVFNYTASNNTLNVQITDNARNLGDYDGFIIIDDSKTLYRIPVIVHVTKGTIKENQNDAQLNFTIDYPGKWSYAKISLMKAGSQDMKTIGITPQNTKTITIHNTGEYWVQADIKVGNETDHAYEILTINHVTKGYPDIEDILHIPIKQTAIIFSIIIIAVIAVLVKRR</sequence>
<evidence type="ECO:0000256" key="1">
    <source>
        <dbReference type="ARBA" id="ARBA00011073"/>
    </source>
</evidence>
<dbReference type="SUPFAM" id="SSF52743">
    <property type="entry name" value="Subtilisin-like"/>
    <property type="match status" value="1"/>
</dbReference>
<protein>
    <submittedName>
        <fullName evidence="12">Putative Subtilase family protein</fullName>
    </submittedName>
</protein>
<dbReference type="PROSITE" id="PS00138">
    <property type="entry name" value="SUBTILASE_SER"/>
    <property type="match status" value="1"/>
</dbReference>
<keyword evidence="13" id="KW-1185">Reference proteome</keyword>
<reference evidence="13" key="1">
    <citation type="submission" date="2017-03" db="EMBL/GenBank/DDBJ databases">
        <authorList>
            <person name="Herbold C."/>
        </authorList>
    </citation>
    <scope>NUCLEOTIDE SEQUENCE [LARGE SCALE GENOMIC DNA]</scope>
</reference>
<dbReference type="InterPro" id="IPR015500">
    <property type="entry name" value="Peptidase_S8_subtilisin-rel"/>
</dbReference>
<dbReference type="PROSITE" id="PS00136">
    <property type="entry name" value="SUBTILASE_ASP"/>
    <property type="match status" value="1"/>
</dbReference>
<evidence type="ECO:0000256" key="4">
    <source>
        <dbReference type="ARBA" id="ARBA00022729"/>
    </source>
</evidence>
<dbReference type="GO" id="GO:0006508">
    <property type="term" value="P:proteolysis"/>
    <property type="evidence" value="ECO:0007669"/>
    <property type="project" value="UniProtKB-KW"/>
</dbReference>
<organism evidence="12 13">
    <name type="scientific">Candidatus Nitrosotalea okcheonensis</name>
    <dbReference type="NCBI Taxonomy" id="1903276"/>
    <lineage>
        <taxon>Archaea</taxon>
        <taxon>Nitrososphaerota</taxon>
        <taxon>Nitrososphaeria</taxon>
        <taxon>Nitrosotaleales</taxon>
        <taxon>Nitrosotaleaceae</taxon>
        <taxon>Nitrosotalea</taxon>
    </lineage>
</organism>
<dbReference type="AlphaFoldDB" id="A0A2H1FIE1"/>
<keyword evidence="5 8" id="KW-0378">Hydrolase</keyword>
<dbReference type="InterPro" id="IPR003137">
    <property type="entry name" value="PA_domain"/>
</dbReference>
<dbReference type="InterPro" id="IPR036852">
    <property type="entry name" value="Peptidase_S8/S53_dom_sf"/>
</dbReference>
<feature type="domain" description="Peptidase S8/S53" evidence="10">
    <location>
        <begin position="34"/>
        <end position="418"/>
    </location>
</feature>
<gene>
    <name evidence="12" type="ORF">NCS_30334</name>
</gene>
<dbReference type="PROSITE" id="PS51892">
    <property type="entry name" value="SUBTILASE"/>
    <property type="match status" value="1"/>
</dbReference>
<dbReference type="InterPro" id="IPR023827">
    <property type="entry name" value="Peptidase_S8_Asp-AS"/>
</dbReference>
<accession>A0A2H1FIE1</accession>
<dbReference type="PANTHER" id="PTHR43399">
    <property type="entry name" value="SUBTILISIN-RELATED"/>
    <property type="match status" value="1"/>
</dbReference>
<keyword evidence="2" id="KW-0964">Secreted</keyword>
<keyword evidence="9" id="KW-1133">Transmembrane helix</keyword>
<keyword evidence="4" id="KW-0732">Signal</keyword>
<evidence type="ECO:0000256" key="7">
    <source>
        <dbReference type="PIRSR" id="PIRSR615500-1"/>
    </source>
</evidence>
<feature type="active site" description="Charge relay system" evidence="7">
    <location>
        <position position="383"/>
    </location>
</feature>
<dbReference type="InterPro" id="IPR023828">
    <property type="entry name" value="Peptidase_S8_Ser-AS"/>
</dbReference>
<dbReference type="RefSeq" id="WP_157928248.1">
    <property type="nucleotide sequence ID" value="NZ_LT841358.1"/>
</dbReference>
<dbReference type="InterPro" id="IPR051048">
    <property type="entry name" value="Peptidase_S8/S53_subtilisin"/>
</dbReference>
<evidence type="ECO:0000256" key="3">
    <source>
        <dbReference type="ARBA" id="ARBA00022670"/>
    </source>
</evidence>
<evidence type="ECO:0000259" key="10">
    <source>
        <dbReference type="Pfam" id="PF00082"/>
    </source>
</evidence>
<evidence type="ECO:0000313" key="12">
    <source>
        <dbReference type="EMBL" id="SMH72494.1"/>
    </source>
</evidence>
<dbReference type="EMBL" id="LT841358">
    <property type="protein sequence ID" value="SMH72494.1"/>
    <property type="molecule type" value="Genomic_DNA"/>
</dbReference>
<evidence type="ECO:0000256" key="8">
    <source>
        <dbReference type="RuleBase" id="RU003355"/>
    </source>
</evidence>
<comment type="similarity">
    <text evidence="1 8">Belongs to the peptidase S8 family.</text>
</comment>
<dbReference type="Pfam" id="PF00082">
    <property type="entry name" value="Peptidase_S8"/>
    <property type="match status" value="1"/>
</dbReference>
<keyword evidence="9" id="KW-0472">Membrane</keyword>
<dbReference type="InterPro" id="IPR000209">
    <property type="entry name" value="Peptidase_S8/S53_dom"/>
</dbReference>
<dbReference type="PROSITE" id="PS00137">
    <property type="entry name" value="SUBTILASE_HIS"/>
    <property type="match status" value="1"/>
</dbReference>
<dbReference type="Gene3D" id="3.40.50.200">
    <property type="entry name" value="Peptidase S8/S53 domain"/>
    <property type="match status" value="2"/>
</dbReference>
<dbReference type="InterPro" id="IPR046450">
    <property type="entry name" value="PA_dom_sf"/>
</dbReference>
<dbReference type="Proteomes" id="UP000230607">
    <property type="component" value="Chromosome 1"/>
</dbReference>
<dbReference type="PRINTS" id="PR00723">
    <property type="entry name" value="SUBTILISIN"/>
</dbReference>
<keyword evidence="9" id="KW-0812">Transmembrane</keyword>
<keyword evidence="3 8" id="KW-0645">Protease</keyword>
<dbReference type="SUPFAM" id="SSF52025">
    <property type="entry name" value="PA domain"/>
    <property type="match status" value="1"/>
</dbReference>
<evidence type="ECO:0000256" key="2">
    <source>
        <dbReference type="ARBA" id="ARBA00022525"/>
    </source>
</evidence>
<evidence type="ECO:0000313" key="13">
    <source>
        <dbReference type="Proteomes" id="UP000230607"/>
    </source>
</evidence>
<evidence type="ECO:0000259" key="11">
    <source>
        <dbReference type="Pfam" id="PF02225"/>
    </source>
</evidence>
<dbReference type="Gene3D" id="3.50.30.30">
    <property type="match status" value="1"/>
</dbReference>
<name>A0A2H1FIE1_9ARCH</name>
<dbReference type="CDD" id="cd07474">
    <property type="entry name" value="Peptidases_S8_subtilisin_Vpr-like"/>
    <property type="match status" value="1"/>
</dbReference>
<dbReference type="InterPro" id="IPR034213">
    <property type="entry name" value="S8_Vpr-like"/>
</dbReference>
<dbReference type="GO" id="GO:0004252">
    <property type="term" value="F:serine-type endopeptidase activity"/>
    <property type="evidence" value="ECO:0007669"/>
    <property type="project" value="InterPro"/>
</dbReference>
<dbReference type="PANTHER" id="PTHR43399:SF4">
    <property type="entry name" value="CELL WALL-ASSOCIATED PROTEASE"/>
    <property type="match status" value="1"/>
</dbReference>
<feature type="active site" description="Charge relay system" evidence="7">
    <location>
        <position position="43"/>
    </location>
</feature>
<dbReference type="Pfam" id="PF02225">
    <property type="entry name" value="PA"/>
    <property type="match status" value="1"/>
</dbReference>
<feature type="domain" description="PA" evidence="11">
    <location>
        <begin position="234"/>
        <end position="318"/>
    </location>
</feature>